<dbReference type="EMBL" id="KN417137">
    <property type="protein sequence ID" value="KHG20952.1"/>
    <property type="molecule type" value="Genomic_DNA"/>
</dbReference>
<evidence type="ECO:0000313" key="1">
    <source>
        <dbReference type="EMBL" id="KHG20952.1"/>
    </source>
</evidence>
<accession>A0A0B0P7S7</accession>
<organism evidence="1 2">
    <name type="scientific">Gossypium arboreum</name>
    <name type="common">Tree cotton</name>
    <name type="synonym">Gossypium nanking</name>
    <dbReference type="NCBI Taxonomy" id="29729"/>
    <lineage>
        <taxon>Eukaryota</taxon>
        <taxon>Viridiplantae</taxon>
        <taxon>Streptophyta</taxon>
        <taxon>Embryophyta</taxon>
        <taxon>Tracheophyta</taxon>
        <taxon>Spermatophyta</taxon>
        <taxon>Magnoliopsida</taxon>
        <taxon>eudicotyledons</taxon>
        <taxon>Gunneridae</taxon>
        <taxon>Pentapetalae</taxon>
        <taxon>rosids</taxon>
        <taxon>malvids</taxon>
        <taxon>Malvales</taxon>
        <taxon>Malvaceae</taxon>
        <taxon>Malvoideae</taxon>
        <taxon>Gossypium</taxon>
    </lineage>
</organism>
<evidence type="ECO:0000313" key="2">
    <source>
        <dbReference type="Proteomes" id="UP000032142"/>
    </source>
</evidence>
<sequence length="53" mass="6263">MSDMSLGLPFWLRSYMCCRLTASQMSLPIYQLIKLTVHQLRRSLLFIARKSEK</sequence>
<dbReference type="AlphaFoldDB" id="A0A0B0P7S7"/>
<reference evidence="2" key="1">
    <citation type="submission" date="2014-09" db="EMBL/GenBank/DDBJ databases">
        <authorList>
            <person name="Mudge J."/>
            <person name="Ramaraj T."/>
            <person name="Lindquist I.E."/>
            <person name="Bharti A.K."/>
            <person name="Sundararajan A."/>
            <person name="Cameron C.T."/>
            <person name="Woodward J.E."/>
            <person name="May G.D."/>
            <person name="Brubaker C."/>
            <person name="Broadhvest J."/>
            <person name="Wilkins T.A."/>
        </authorList>
    </citation>
    <scope>NUCLEOTIDE SEQUENCE</scope>
    <source>
        <strain evidence="2">cv. AKA8401</strain>
    </source>
</reference>
<proteinExistence type="predicted"/>
<name>A0A0B0P7S7_GOSAR</name>
<dbReference type="Proteomes" id="UP000032142">
    <property type="component" value="Unassembled WGS sequence"/>
</dbReference>
<protein>
    <submittedName>
        <fullName evidence="1">Uncharacterized protein</fullName>
    </submittedName>
</protein>
<gene>
    <name evidence="1" type="ORF">F383_03279</name>
</gene>
<keyword evidence="2" id="KW-1185">Reference proteome</keyword>